<dbReference type="PANTHER" id="PTHR33393:SF11">
    <property type="entry name" value="POLYGLUTAMINE SYNTHESIS ACCESSORY PROTEIN RV0574C-RELATED"/>
    <property type="match status" value="1"/>
</dbReference>
<feature type="domain" description="Capsule synthesis protein CapA" evidence="2">
    <location>
        <begin position="3"/>
        <end position="251"/>
    </location>
</feature>
<dbReference type="PANTHER" id="PTHR33393">
    <property type="entry name" value="POLYGLUTAMINE SYNTHESIS ACCESSORY PROTEIN RV0574C-RELATED"/>
    <property type="match status" value="1"/>
</dbReference>
<evidence type="ECO:0000313" key="3">
    <source>
        <dbReference type="EMBL" id="MEZ3165670.1"/>
    </source>
</evidence>
<protein>
    <submittedName>
        <fullName evidence="3">CapA family protein</fullName>
        <ecNumber evidence="3">3.1.-.-</ecNumber>
    </submittedName>
</protein>
<gene>
    <name evidence="3" type="ORF">ABNG04_17745</name>
</gene>
<keyword evidence="4" id="KW-1185">Reference proteome</keyword>
<dbReference type="Gene3D" id="3.60.21.10">
    <property type="match status" value="1"/>
</dbReference>
<dbReference type="EC" id="3.1.-.-" evidence="3"/>
<evidence type="ECO:0000259" key="2">
    <source>
        <dbReference type="SMART" id="SM00854"/>
    </source>
</evidence>
<dbReference type="GO" id="GO:0016787">
    <property type="term" value="F:hydrolase activity"/>
    <property type="evidence" value="ECO:0007669"/>
    <property type="project" value="UniProtKB-KW"/>
</dbReference>
<comment type="similarity">
    <text evidence="1">Belongs to the CapA family.</text>
</comment>
<dbReference type="SMART" id="SM00854">
    <property type="entry name" value="PGA_cap"/>
    <property type="match status" value="1"/>
</dbReference>
<evidence type="ECO:0000256" key="1">
    <source>
        <dbReference type="ARBA" id="ARBA00005662"/>
    </source>
</evidence>
<dbReference type="InterPro" id="IPR019079">
    <property type="entry name" value="Capsule_synth_CapA"/>
</dbReference>
<comment type="caution">
    <text evidence="3">The sequence shown here is derived from an EMBL/GenBank/DDBJ whole genome shotgun (WGS) entry which is preliminary data.</text>
</comment>
<dbReference type="RefSeq" id="WP_371163642.1">
    <property type="nucleotide sequence ID" value="NZ_JBEDNY010000009.1"/>
</dbReference>
<dbReference type="AlphaFoldDB" id="A0ABD5M7J5"/>
<dbReference type="InterPro" id="IPR029052">
    <property type="entry name" value="Metallo-depent_PP-like"/>
</dbReference>
<dbReference type="EMBL" id="JBEDNY010000009">
    <property type="protein sequence ID" value="MEZ3165670.1"/>
    <property type="molecule type" value="Genomic_DNA"/>
</dbReference>
<reference evidence="3 4" key="1">
    <citation type="submission" date="2024-06" db="EMBL/GenBank/DDBJ databases">
        <title>Halorubrum miltondacostae sp. nov., a potential PHA producer isolated from an inland solar saltern in Rio Maior, Portugal.</title>
        <authorList>
            <person name="Albuquerque L."/>
            <person name="Viver T."/>
            <person name="Barroso C."/>
            <person name="Claudino R."/>
            <person name="Galvan M."/>
            <person name="Simoes G."/>
            <person name="Lobo Da Cunha A."/>
            <person name="Egas C."/>
        </authorList>
    </citation>
    <scope>NUCLEOTIDE SEQUENCE [LARGE SCALE GENOMIC DNA]</scope>
    <source>
        <strain evidence="3 4">RMP-11</strain>
    </source>
</reference>
<name>A0ABD5M7J5_9EURY</name>
<dbReference type="Proteomes" id="UP001567572">
    <property type="component" value="Unassembled WGS sequence"/>
</dbReference>
<dbReference type="InterPro" id="IPR052169">
    <property type="entry name" value="CW_Biosynth-Accessory"/>
</dbReference>
<dbReference type="CDD" id="cd07381">
    <property type="entry name" value="MPP_CapA"/>
    <property type="match status" value="1"/>
</dbReference>
<sequence length="376" mass="42619">MVRISAVGDVSLRTESYPFQEVQEIFLESDISIANLETVISNRKESSPEKSVILDSDPTNLQYLSQSGIDLVNIANNHILDKGIPGLEDTVSNLSDCDIEYIGGSSSKKYNKFEIDGVDIGFAGFTESTGFGRLPKKDILDTIIQNKRFITGRTNVLQRNHAISEINTINEDVVHDMTEKIDEECDLSVISLHWGVENVRYPSPWQVEFARSLIDHGADVILGHHPHILQGIEEYNNGLICYSLGNFQFNPDISKSPDDRSVIVNICLDKSGYNEFDLIPVRILNSKPNIIHDSNDTIQLSKDMENYSANLSGGKEYDYPWWFRNIGGTYLKDNIKSYRERIRKFGLAHALELLVWLFMPFTVRSALGYIRDLLYD</sequence>
<evidence type="ECO:0000313" key="4">
    <source>
        <dbReference type="Proteomes" id="UP001567572"/>
    </source>
</evidence>
<dbReference type="Pfam" id="PF09587">
    <property type="entry name" value="PGA_cap"/>
    <property type="match status" value="1"/>
</dbReference>
<proteinExistence type="inferred from homology"/>
<organism evidence="3 4">
    <name type="scientific">Halorubrum miltondacostae</name>
    <dbReference type="NCBI Taxonomy" id="3076378"/>
    <lineage>
        <taxon>Archaea</taxon>
        <taxon>Methanobacteriati</taxon>
        <taxon>Methanobacteriota</taxon>
        <taxon>Stenosarchaea group</taxon>
        <taxon>Halobacteria</taxon>
        <taxon>Halobacteriales</taxon>
        <taxon>Haloferacaceae</taxon>
        <taxon>Halorubrum</taxon>
    </lineage>
</organism>
<accession>A0ABD5M7J5</accession>
<keyword evidence="3" id="KW-0378">Hydrolase</keyword>
<dbReference type="SUPFAM" id="SSF56300">
    <property type="entry name" value="Metallo-dependent phosphatases"/>
    <property type="match status" value="1"/>
</dbReference>